<feature type="transmembrane region" description="Helical" evidence="13">
    <location>
        <begin position="7"/>
        <end position="31"/>
    </location>
</feature>
<feature type="transmembrane region" description="Helical" evidence="13">
    <location>
        <begin position="60"/>
        <end position="82"/>
    </location>
</feature>
<dbReference type="EC" id="7.1.1.2" evidence="3 13"/>
<sequence length="122" mass="14103">MIRAQILEFFVIFIMLCVSIGLSIIISGASYTLGVKQPDSEKVSVYECGFDPFESSRIPFSVRFFLIGILFMIFDLEISFIFPWSVVFNQITLFGYWTMIVFLIILTLGLIYEWVKGGLEWE</sequence>
<name>B0F967_9METZ</name>
<comment type="function">
    <text evidence="13">Core subunit of the mitochondrial membrane respiratory chain NADH dehydrogenase (Complex I) which catalyzes electron transfer from NADH through the respiratory chain, using ubiquinone as an electron acceptor. Essential for the catalytic activity of complex I.</text>
</comment>
<dbReference type="FunFam" id="1.20.58.1610:FF:000004">
    <property type="entry name" value="NADH-quinone oxidoreductase subunit A"/>
    <property type="match status" value="1"/>
</dbReference>
<keyword evidence="10 13" id="KW-0830">Ubiquinone</keyword>
<evidence type="ECO:0000256" key="11">
    <source>
        <dbReference type="ARBA" id="ARBA00023136"/>
    </source>
</evidence>
<evidence type="ECO:0000256" key="10">
    <source>
        <dbReference type="ARBA" id="ARBA00023075"/>
    </source>
</evidence>
<reference evidence="14" key="3">
    <citation type="journal article" date="2008" name="PLoS ONE">
        <title>Seventeen new complete mtDNA sequences reveal extensive mitochondrial genome evolution within the Demospongiae.</title>
        <authorList>
            <person name="Wang X."/>
            <person name="Lavrov D.V."/>
        </authorList>
    </citation>
    <scope>NUCLEOTIDE SEQUENCE</scope>
</reference>
<geneLocation type="mitochondrion" evidence="14"/>
<gene>
    <name evidence="14" type="primary">nad3</name>
</gene>
<reference evidence="14" key="1">
    <citation type="journal article" date="2008" name="Gene">
        <title>The mitochondrial genome of Hydra oligactis (Cnidaria, Hydrozoa) sheds new light on animal mtDNA evolution and cnidarian phylogeny.</title>
        <authorList>
            <person name="Kayal E."/>
            <person name="Lavrov D.V."/>
        </authorList>
    </citation>
    <scope>NUCLEOTIDE SEQUENCE</scope>
</reference>
<dbReference type="PANTHER" id="PTHR11058:SF9">
    <property type="entry name" value="NADH-UBIQUINONE OXIDOREDUCTASE CHAIN 3"/>
    <property type="match status" value="1"/>
</dbReference>
<dbReference type="Pfam" id="PF00507">
    <property type="entry name" value="Oxidored_q4"/>
    <property type="match status" value="1"/>
</dbReference>
<evidence type="ECO:0000313" key="14">
    <source>
        <dbReference type="EMBL" id="ABW83953.1"/>
    </source>
</evidence>
<dbReference type="GO" id="GO:0030964">
    <property type="term" value="C:NADH dehydrogenase complex"/>
    <property type="evidence" value="ECO:0007669"/>
    <property type="project" value="TreeGrafter"/>
</dbReference>
<dbReference type="PANTHER" id="PTHR11058">
    <property type="entry name" value="NADH-UBIQUINONE OXIDOREDUCTASE CHAIN 3"/>
    <property type="match status" value="1"/>
</dbReference>
<dbReference type="HAMAP" id="MF_01394">
    <property type="entry name" value="NDH1_NuoA"/>
    <property type="match status" value="1"/>
</dbReference>
<keyword evidence="8 13" id="KW-1133">Transmembrane helix</keyword>
<comment type="similarity">
    <text evidence="2 13">Belongs to the complex I subunit 3 family.</text>
</comment>
<dbReference type="AlphaFoldDB" id="B0F967"/>
<proteinExistence type="inferred from homology"/>
<dbReference type="EMBL" id="EU237487">
    <property type="protein sequence ID" value="ABW83953.1"/>
    <property type="molecule type" value="Genomic_DNA"/>
</dbReference>
<keyword evidence="7 13" id="KW-1278">Translocase</keyword>
<keyword evidence="14" id="KW-0560">Oxidoreductase</keyword>
<organism evidence="14">
    <name type="scientific">Plakortis angulospiculatus</name>
    <dbReference type="NCBI Taxonomy" id="295227"/>
    <lineage>
        <taxon>Eukaryota</taxon>
        <taxon>Metazoa</taxon>
        <taxon>Porifera</taxon>
        <taxon>Homoscleromorpha</taxon>
        <taxon>Homosclerophorida</taxon>
        <taxon>Plakinidae</taxon>
        <taxon>Plakortis</taxon>
    </lineage>
</organism>
<keyword evidence="13" id="KW-0249">Electron transport</keyword>
<keyword evidence="13" id="KW-0679">Respiratory chain</keyword>
<evidence type="ECO:0000256" key="5">
    <source>
        <dbReference type="ARBA" id="ARBA00022448"/>
    </source>
</evidence>
<comment type="subcellular location">
    <subcellularLocation>
        <location evidence="1">Membrane</location>
        <topology evidence="1">Multi-pass membrane protein</topology>
    </subcellularLocation>
    <subcellularLocation>
        <location evidence="13">Mitochondrion membrane</location>
        <topology evidence="13">Multi-pass membrane protein</topology>
    </subcellularLocation>
</comment>
<dbReference type="InterPro" id="IPR023043">
    <property type="entry name" value="NAD(P)H_OxRDtase_bac/plastid"/>
</dbReference>
<evidence type="ECO:0000256" key="6">
    <source>
        <dbReference type="ARBA" id="ARBA00022692"/>
    </source>
</evidence>
<dbReference type="GO" id="GO:0031966">
    <property type="term" value="C:mitochondrial membrane"/>
    <property type="evidence" value="ECO:0007669"/>
    <property type="project" value="UniProtKB-SubCell"/>
</dbReference>
<evidence type="ECO:0000256" key="8">
    <source>
        <dbReference type="ARBA" id="ARBA00022989"/>
    </source>
</evidence>
<dbReference type="InterPro" id="IPR000440">
    <property type="entry name" value="NADH_UbQ/plastoQ_OxRdtase_su3"/>
</dbReference>
<evidence type="ECO:0000256" key="4">
    <source>
        <dbReference type="ARBA" id="ARBA00021007"/>
    </source>
</evidence>
<keyword evidence="6 13" id="KW-0812">Transmembrane</keyword>
<evidence type="ECO:0000256" key="2">
    <source>
        <dbReference type="ARBA" id="ARBA00008472"/>
    </source>
</evidence>
<dbReference type="GO" id="GO:0016651">
    <property type="term" value="F:oxidoreductase activity, acting on NAD(P)H"/>
    <property type="evidence" value="ECO:0007669"/>
    <property type="project" value="InterPro"/>
</dbReference>
<dbReference type="InterPro" id="IPR038430">
    <property type="entry name" value="NDAH_ubi_oxred_su3_sf"/>
</dbReference>
<keyword evidence="11 13" id="KW-0472">Membrane</keyword>
<keyword evidence="5 13" id="KW-0813">Transport</keyword>
<evidence type="ECO:0000256" key="7">
    <source>
        <dbReference type="ARBA" id="ARBA00022967"/>
    </source>
</evidence>
<accession>B0F967</accession>
<evidence type="ECO:0000256" key="9">
    <source>
        <dbReference type="ARBA" id="ARBA00023027"/>
    </source>
</evidence>
<evidence type="ECO:0000256" key="3">
    <source>
        <dbReference type="ARBA" id="ARBA00012944"/>
    </source>
</evidence>
<feature type="transmembrane region" description="Helical" evidence="13">
    <location>
        <begin position="94"/>
        <end position="115"/>
    </location>
</feature>
<dbReference type="GO" id="GO:0008137">
    <property type="term" value="F:NADH dehydrogenase (ubiquinone) activity"/>
    <property type="evidence" value="ECO:0007669"/>
    <property type="project" value="UniProtKB-UniRule"/>
</dbReference>
<keyword evidence="9 13" id="KW-0520">NAD</keyword>
<dbReference type="Gene3D" id="1.20.58.1610">
    <property type="entry name" value="NADH:ubiquinone/plastoquinone oxidoreductase, chain 3"/>
    <property type="match status" value="1"/>
</dbReference>
<evidence type="ECO:0000256" key="1">
    <source>
        <dbReference type="ARBA" id="ARBA00004141"/>
    </source>
</evidence>
<comment type="catalytic activity">
    <reaction evidence="12 13">
        <text>a ubiquinone + NADH + 5 H(+)(in) = a ubiquinol + NAD(+) + 4 H(+)(out)</text>
        <dbReference type="Rhea" id="RHEA:29091"/>
        <dbReference type="Rhea" id="RHEA-COMP:9565"/>
        <dbReference type="Rhea" id="RHEA-COMP:9566"/>
        <dbReference type="ChEBI" id="CHEBI:15378"/>
        <dbReference type="ChEBI" id="CHEBI:16389"/>
        <dbReference type="ChEBI" id="CHEBI:17976"/>
        <dbReference type="ChEBI" id="CHEBI:57540"/>
        <dbReference type="ChEBI" id="CHEBI:57945"/>
        <dbReference type="EC" id="7.1.1.2"/>
    </reaction>
</comment>
<evidence type="ECO:0000256" key="13">
    <source>
        <dbReference type="RuleBase" id="RU003640"/>
    </source>
</evidence>
<keyword evidence="13 14" id="KW-0496">Mitochondrion</keyword>
<evidence type="ECO:0000256" key="12">
    <source>
        <dbReference type="ARBA" id="ARBA00049551"/>
    </source>
</evidence>
<protein>
    <recommendedName>
        <fullName evidence="4 13">NADH-ubiquinone oxidoreductase chain 3</fullName>
        <ecNumber evidence="3 13">7.1.1.2</ecNumber>
    </recommendedName>
</protein>
<reference evidence="14" key="2">
    <citation type="journal article" date="2008" name="Mol. Phylogenet. Evol.">
        <title>Reconstructing ordinal relationships in the Demospongiae using mitochondrial genomic data.</title>
        <authorList>
            <person name="Lavrov D.V."/>
            <person name="Wang X."/>
            <person name="Kelly M."/>
        </authorList>
    </citation>
    <scope>NUCLEOTIDE SEQUENCE</scope>
</reference>